<dbReference type="OrthoDB" id="9812349at2"/>
<keyword evidence="1" id="KW-1133">Transmembrane helix</keyword>
<keyword evidence="1" id="KW-0812">Transmembrane</keyword>
<protein>
    <submittedName>
        <fullName evidence="3">Uncharacterized membrane protein YhaH (DUF805 family)</fullName>
    </submittedName>
</protein>
<dbReference type="GO" id="GO:0005886">
    <property type="term" value="C:plasma membrane"/>
    <property type="evidence" value="ECO:0007669"/>
    <property type="project" value="TreeGrafter"/>
</dbReference>
<feature type="transmembrane region" description="Helical" evidence="1">
    <location>
        <begin position="89"/>
        <end position="110"/>
    </location>
</feature>
<dbReference type="AlphaFoldDB" id="A0A4R3KE81"/>
<feature type="transmembrane region" description="Helical" evidence="1">
    <location>
        <begin position="116"/>
        <end position="139"/>
    </location>
</feature>
<dbReference type="InterPro" id="IPR008523">
    <property type="entry name" value="DUF805"/>
</dbReference>
<dbReference type="Proteomes" id="UP000295188">
    <property type="component" value="Unassembled WGS sequence"/>
</dbReference>
<dbReference type="RefSeq" id="WP_132547460.1">
    <property type="nucleotide sequence ID" value="NZ_SMAA01000002.1"/>
</dbReference>
<evidence type="ECO:0000259" key="2">
    <source>
        <dbReference type="Pfam" id="PF13240"/>
    </source>
</evidence>
<dbReference type="Pfam" id="PF13240">
    <property type="entry name" value="Zn_Ribbon_1"/>
    <property type="match status" value="1"/>
</dbReference>
<name>A0A4R3KE81_9FIRM</name>
<proteinExistence type="predicted"/>
<dbReference type="InterPro" id="IPR026870">
    <property type="entry name" value="Zinc_ribbon_dom"/>
</dbReference>
<accession>A0A4R3KE81</accession>
<keyword evidence="1" id="KW-0472">Membrane</keyword>
<organism evidence="3 4">
    <name type="scientific">Pectinatus cerevisiiphilus</name>
    <dbReference type="NCBI Taxonomy" id="86956"/>
    <lineage>
        <taxon>Bacteria</taxon>
        <taxon>Bacillati</taxon>
        <taxon>Bacillota</taxon>
        <taxon>Negativicutes</taxon>
        <taxon>Selenomonadales</taxon>
        <taxon>Selenomonadaceae</taxon>
        <taxon>Pectinatus</taxon>
    </lineage>
</organism>
<sequence>MSKFCPNCGKPLQEGKIFCPSCGTKVVMNSSVDSLPNNIENAVSTSVTHFQSQAEMVSINNGVPKQSLFGKFLSWRGRISRGDWIIRKIIILIILMISILVPMVTISSIVSDGNTGISNVLPCVLIVLVPFCFLSSIALDIKRCHDTDKSGDFLWVGCIPFYGWIKVPLCLWFKHGTTGANKYGPDPLA</sequence>
<evidence type="ECO:0000256" key="1">
    <source>
        <dbReference type="SAM" id="Phobius"/>
    </source>
</evidence>
<keyword evidence="4" id="KW-1185">Reference proteome</keyword>
<dbReference type="PANTHER" id="PTHR34980">
    <property type="entry name" value="INNER MEMBRANE PROTEIN-RELATED-RELATED"/>
    <property type="match status" value="1"/>
</dbReference>
<comment type="caution">
    <text evidence="3">The sequence shown here is derived from an EMBL/GenBank/DDBJ whole genome shotgun (WGS) entry which is preliminary data.</text>
</comment>
<feature type="domain" description="Zinc-ribbon" evidence="2">
    <location>
        <begin position="4"/>
        <end position="26"/>
    </location>
</feature>
<evidence type="ECO:0000313" key="4">
    <source>
        <dbReference type="Proteomes" id="UP000295188"/>
    </source>
</evidence>
<evidence type="ECO:0000313" key="3">
    <source>
        <dbReference type="EMBL" id="TCS81410.1"/>
    </source>
</evidence>
<dbReference type="EMBL" id="SMAA01000002">
    <property type="protein sequence ID" value="TCS81410.1"/>
    <property type="molecule type" value="Genomic_DNA"/>
</dbReference>
<dbReference type="Pfam" id="PF05656">
    <property type="entry name" value="DUF805"/>
    <property type="match status" value="1"/>
</dbReference>
<gene>
    <name evidence="3" type="ORF">EDC37_102111</name>
</gene>
<reference evidence="3 4" key="1">
    <citation type="submission" date="2019-03" db="EMBL/GenBank/DDBJ databases">
        <title>Genomic Encyclopedia of Type Strains, Phase IV (KMG-IV): sequencing the most valuable type-strain genomes for metagenomic binning, comparative biology and taxonomic classification.</title>
        <authorList>
            <person name="Goeker M."/>
        </authorList>
    </citation>
    <scope>NUCLEOTIDE SEQUENCE [LARGE SCALE GENOMIC DNA]</scope>
    <source>
        <strain evidence="3 4">DSM 20467</strain>
    </source>
</reference>